<dbReference type="InterPro" id="IPR007257">
    <property type="entry name" value="GINS_Psf2"/>
</dbReference>
<dbReference type="InterPro" id="IPR056784">
    <property type="entry name" value="PSF2_N"/>
</dbReference>
<feature type="domain" description="DNA replication complex GINS protein PSF2 N-terminal" evidence="8">
    <location>
        <begin position="36"/>
        <end position="94"/>
    </location>
</feature>
<dbReference type="CDD" id="cd11712">
    <property type="entry name" value="GINS_A_psf2"/>
    <property type="match status" value="1"/>
</dbReference>
<evidence type="ECO:0000256" key="3">
    <source>
        <dbReference type="ARBA" id="ARBA00022705"/>
    </source>
</evidence>
<protein>
    <recommendedName>
        <fullName evidence="6">Probable DNA replication complex GINS protein PSF2</fullName>
    </recommendedName>
    <alternativeName>
        <fullName evidence="5">GINS complex subunit 2</fullName>
    </alternativeName>
</protein>
<dbReference type="PANTHER" id="PTHR12772:SF0">
    <property type="entry name" value="DNA REPLICATION COMPLEX GINS PROTEIN PSF2"/>
    <property type="match status" value="1"/>
</dbReference>
<evidence type="ECO:0000256" key="6">
    <source>
        <dbReference type="ARBA" id="ARBA00068356"/>
    </source>
</evidence>
<dbReference type="GO" id="GO:0000727">
    <property type="term" value="P:double-strand break repair via break-induced replication"/>
    <property type="evidence" value="ECO:0007669"/>
    <property type="project" value="TreeGrafter"/>
</dbReference>
<keyword evidence="3" id="KW-0235">DNA replication</keyword>
<evidence type="ECO:0000256" key="2">
    <source>
        <dbReference type="ARBA" id="ARBA00010565"/>
    </source>
</evidence>
<dbReference type="GO" id="GO:0006260">
    <property type="term" value="P:DNA replication"/>
    <property type="evidence" value="ECO:0007669"/>
    <property type="project" value="UniProtKB-KW"/>
</dbReference>
<evidence type="ECO:0000259" key="7">
    <source>
        <dbReference type="Pfam" id="PF05916"/>
    </source>
</evidence>
<reference evidence="9" key="2">
    <citation type="submission" date="2020-05" db="UniProtKB">
        <authorList>
            <consortium name="EnsemblMetazoa"/>
        </authorList>
    </citation>
    <scope>IDENTIFICATION</scope>
    <source>
        <strain evidence="9">CM1001059</strain>
    </source>
</reference>
<dbReference type="Gene3D" id="1.20.58.1020">
    <property type="match status" value="1"/>
</dbReference>
<dbReference type="GO" id="GO:0071162">
    <property type="term" value="C:CMG complex"/>
    <property type="evidence" value="ECO:0007669"/>
    <property type="project" value="UniProtKB-ARBA"/>
</dbReference>
<dbReference type="InterPro" id="IPR021151">
    <property type="entry name" value="GINS_A"/>
</dbReference>
<proteinExistence type="inferred from homology"/>
<dbReference type="FunFam" id="3.40.5.50:FF:000001">
    <property type="entry name" value="DNA replication complex GINS protein PSF2"/>
    <property type="match status" value="1"/>
</dbReference>
<evidence type="ECO:0000313" key="10">
    <source>
        <dbReference type="Proteomes" id="UP000075902"/>
    </source>
</evidence>
<comment type="subcellular location">
    <subcellularLocation>
        <location evidence="1">Nucleus</location>
    </subcellularLocation>
</comment>
<dbReference type="CDD" id="cd21694">
    <property type="entry name" value="GINS_B_Psf2"/>
    <property type="match status" value="1"/>
</dbReference>
<dbReference type="Gene3D" id="3.40.5.50">
    <property type="match status" value="1"/>
</dbReference>
<organism evidence="9 10">
    <name type="scientific">Anopheles melas</name>
    <dbReference type="NCBI Taxonomy" id="34690"/>
    <lineage>
        <taxon>Eukaryota</taxon>
        <taxon>Metazoa</taxon>
        <taxon>Ecdysozoa</taxon>
        <taxon>Arthropoda</taxon>
        <taxon>Hexapoda</taxon>
        <taxon>Insecta</taxon>
        <taxon>Pterygota</taxon>
        <taxon>Neoptera</taxon>
        <taxon>Endopterygota</taxon>
        <taxon>Diptera</taxon>
        <taxon>Nematocera</taxon>
        <taxon>Culicoidea</taxon>
        <taxon>Culicidae</taxon>
        <taxon>Anophelinae</taxon>
        <taxon>Anopheles</taxon>
    </lineage>
</organism>
<sequence length="238" mass="26557">MFDDINPIPATLPVTLAIDTVPLFPFLGFGAQQMEPAELEFIGENSLISVIPNFNHDSIYLISGTIEPFRGGTPLYVPLWLGIHLRQQQKCRIVAPNWMDIDLLEDIKETEKRLSTFTKMPSPNYMVEAKLILNTAPEDVPSSDGIKTLIKDIYDVRCAKLRTTVENFIKSEGSHTVNLENVTVLELHTIQPLLPHAMDLLSRIEQTRKVVRSMNTTTQSFSFGGTSGLGSSGSSRPW</sequence>
<keyword evidence="10" id="KW-1185">Reference proteome</keyword>
<evidence type="ECO:0000256" key="4">
    <source>
        <dbReference type="ARBA" id="ARBA00023242"/>
    </source>
</evidence>
<dbReference type="Pfam" id="PF05916">
    <property type="entry name" value="Sld5"/>
    <property type="match status" value="1"/>
</dbReference>
<dbReference type="VEuPathDB" id="VectorBase:AMEC007075"/>
<comment type="similarity">
    <text evidence="2">Belongs to the GINS2/PSF2 family.</text>
</comment>
<dbReference type="STRING" id="34690.A0A182TRK6"/>
<dbReference type="Proteomes" id="UP000075902">
    <property type="component" value="Unassembled WGS sequence"/>
</dbReference>
<feature type="domain" description="GINS subunit" evidence="7">
    <location>
        <begin position="98"/>
        <end position="204"/>
    </location>
</feature>
<accession>A0A182TRK6</accession>
<dbReference type="Pfam" id="PF25005">
    <property type="entry name" value="PSF2_N"/>
    <property type="match status" value="1"/>
</dbReference>
<keyword evidence="4" id="KW-0539">Nucleus</keyword>
<dbReference type="EnsemblMetazoa" id="AMEC007075-RA">
    <property type="protein sequence ID" value="AMEC007075-PA"/>
    <property type="gene ID" value="AMEC007075"/>
</dbReference>
<dbReference type="FunFam" id="1.20.58.1020:FF:000001">
    <property type="entry name" value="DNA replication complex GINS protein PSF2"/>
    <property type="match status" value="1"/>
</dbReference>
<dbReference type="PANTHER" id="PTHR12772">
    <property type="entry name" value="DNA REPLICATION COMPLEX GINS PROTEIN PSF2"/>
    <property type="match status" value="1"/>
</dbReference>
<reference evidence="10" key="1">
    <citation type="submission" date="2014-01" db="EMBL/GenBank/DDBJ databases">
        <title>The Genome Sequence of Anopheles melas CM1001059_A (V2).</title>
        <authorList>
            <consortium name="The Broad Institute Genomics Platform"/>
            <person name="Neafsey D.E."/>
            <person name="Besansky N."/>
            <person name="Howell P."/>
            <person name="Walton C."/>
            <person name="Young S.K."/>
            <person name="Zeng Q."/>
            <person name="Gargeya S."/>
            <person name="Fitzgerald M."/>
            <person name="Haas B."/>
            <person name="Abouelleil A."/>
            <person name="Allen A.W."/>
            <person name="Alvarado L."/>
            <person name="Arachchi H.M."/>
            <person name="Berlin A.M."/>
            <person name="Chapman S.B."/>
            <person name="Gainer-Dewar J."/>
            <person name="Goldberg J."/>
            <person name="Griggs A."/>
            <person name="Gujja S."/>
            <person name="Hansen M."/>
            <person name="Howarth C."/>
            <person name="Imamovic A."/>
            <person name="Ireland A."/>
            <person name="Larimer J."/>
            <person name="McCowan C."/>
            <person name="Murphy C."/>
            <person name="Pearson M."/>
            <person name="Poon T.W."/>
            <person name="Priest M."/>
            <person name="Roberts A."/>
            <person name="Saif S."/>
            <person name="Shea T."/>
            <person name="Sisk P."/>
            <person name="Sykes S."/>
            <person name="Wortman J."/>
            <person name="Nusbaum C."/>
            <person name="Birren B."/>
        </authorList>
    </citation>
    <scope>NUCLEOTIDE SEQUENCE [LARGE SCALE GENOMIC DNA]</scope>
    <source>
        <strain evidence="10">CM1001059</strain>
    </source>
</reference>
<evidence type="ECO:0000259" key="8">
    <source>
        <dbReference type="Pfam" id="PF25005"/>
    </source>
</evidence>
<evidence type="ECO:0000256" key="1">
    <source>
        <dbReference type="ARBA" id="ARBA00004123"/>
    </source>
</evidence>
<evidence type="ECO:0000313" key="9">
    <source>
        <dbReference type="EnsemblMetazoa" id="AMEC007075-PA"/>
    </source>
</evidence>
<dbReference type="GO" id="GO:0000811">
    <property type="term" value="C:GINS complex"/>
    <property type="evidence" value="ECO:0007669"/>
    <property type="project" value="TreeGrafter"/>
</dbReference>
<dbReference type="SUPFAM" id="SSF158573">
    <property type="entry name" value="GINS helical bundle-like"/>
    <property type="match status" value="1"/>
</dbReference>
<dbReference type="AlphaFoldDB" id="A0A182TRK6"/>
<name>A0A182TRK6_9DIPT</name>
<evidence type="ECO:0000256" key="5">
    <source>
        <dbReference type="ARBA" id="ARBA00030871"/>
    </source>
</evidence>
<dbReference type="SUPFAM" id="SSF160059">
    <property type="entry name" value="PriA/YqbF domain"/>
    <property type="match status" value="1"/>
</dbReference>
<dbReference type="InterPro" id="IPR036224">
    <property type="entry name" value="GINS_bundle-like_dom_sf"/>
</dbReference>